<dbReference type="RefSeq" id="WP_238383645.1">
    <property type="nucleotide sequence ID" value="NZ_FOAF01000001.1"/>
</dbReference>
<dbReference type="InterPro" id="IPR011330">
    <property type="entry name" value="Glyco_hydro/deAcase_b/a-brl"/>
</dbReference>
<dbReference type="Pfam" id="PF01522">
    <property type="entry name" value="Polysacc_deac_1"/>
    <property type="match status" value="1"/>
</dbReference>
<evidence type="ECO:0000259" key="3">
    <source>
        <dbReference type="PROSITE" id="PS51677"/>
    </source>
</evidence>
<sequence length="217" mass="25260">MSLIFSGDEFNEGTDTILKILNQYQIKASFFLTGRFYANSENYPFIKNMINAGHYLGAHSDQHLLYCDWNKRDSLLITKAQFDTDLNEVYKKMSSFGIRKENASYFLPPYEWYNKEINVWTSNHALQLINFTPGTLTTADYTFPEMGKRYRPSDKILASVVSYYKQQINGLNGFIMLIHLGAGPQRKDKFYHKLPVLLDSLLTEGYQFKKINELLEQ</sequence>
<keyword evidence="5" id="KW-1185">Reference proteome</keyword>
<dbReference type="EMBL" id="FOAF01000001">
    <property type="protein sequence ID" value="SEK50266.1"/>
    <property type="molecule type" value="Genomic_DNA"/>
</dbReference>
<dbReference type="PANTHER" id="PTHR10587:SF133">
    <property type="entry name" value="CHITIN DEACETYLASE 1-RELATED"/>
    <property type="match status" value="1"/>
</dbReference>
<reference evidence="5" key="1">
    <citation type="submission" date="2016-10" db="EMBL/GenBank/DDBJ databases">
        <authorList>
            <person name="Varghese N."/>
            <person name="Submissions S."/>
        </authorList>
    </citation>
    <scope>NUCLEOTIDE SEQUENCE [LARGE SCALE GENOMIC DNA]</scope>
    <source>
        <strain evidence="5">DSM 18733</strain>
    </source>
</reference>
<dbReference type="GO" id="GO:0016020">
    <property type="term" value="C:membrane"/>
    <property type="evidence" value="ECO:0007669"/>
    <property type="project" value="TreeGrafter"/>
</dbReference>
<organism evidence="4 5">
    <name type="scientific">Olivibacter domesticus</name>
    <name type="common">Pseudosphingobacterium domesticum</name>
    <dbReference type="NCBI Taxonomy" id="407022"/>
    <lineage>
        <taxon>Bacteria</taxon>
        <taxon>Pseudomonadati</taxon>
        <taxon>Bacteroidota</taxon>
        <taxon>Sphingobacteriia</taxon>
        <taxon>Sphingobacteriales</taxon>
        <taxon>Sphingobacteriaceae</taxon>
        <taxon>Olivibacter</taxon>
    </lineage>
</organism>
<dbReference type="GO" id="GO:0046872">
    <property type="term" value="F:metal ion binding"/>
    <property type="evidence" value="ECO:0007669"/>
    <property type="project" value="UniProtKB-KW"/>
</dbReference>
<evidence type="ECO:0000256" key="1">
    <source>
        <dbReference type="ARBA" id="ARBA00022723"/>
    </source>
</evidence>
<dbReference type="AlphaFoldDB" id="A0A1H7HIN9"/>
<dbReference type="STRING" id="407022.SAMN05661044_00396"/>
<protein>
    <submittedName>
        <fullName evidence="4">Peptidoglycan/xylan/chitin deacetylase, PgdA/CDA1 family</fullName>
    </submittedName>
</protein>
<dbReference type="GO" id="GO:0005975">
    <property type="term" value="P:carbohydrate metabolic process"/>
    <property type="evidence" value="ECO:0007669"/>
    <property type="project" value="InterPro"/>
</dbReference>
<evidence type="ECO:0000313" key="5">
    <source>
        <dbReference type="Proteomes" id="UP000199421"/>
    </source>
</evidence>
<dbReference type="PROSITE" id="PS51677">
    <property type="entry name" value="NODB"/>
    <property type="match status" value="1"/>
</dbReference>
<dbReference type="CDD" id="cd10917">
    <property type="entry name" value="CE4_NodB_like_6s_7s"/>
    <property type="match status" value="1"/>
</dbReference>
<dbReference type="InterPro" id="IPR050248">
    <property type="entry name" value="Polysacc_deacetylase_ArnD"/>
</dbReference>
<accession>A0A1H7HIN9</accession>
<dbReference type="Proteomes" id="UP000199421">
    <property type="component" value="Unassembled WGS sequence"/>
</dbReference>
<evidence type="ECO:0000256" key="2">
    <source>
        <dbReference type="ARBA" id="ARBA00022801"/>
    </source>
</evidence>
<dbReference type="InterPro" id="IPR002509">
    <property type="entry name" value="NODB_dom"/>
</dbReference>
<keyword evidence="1" id="KW-0479">Metal-binding</keyword>
<dbReference type="GO" id="GO:0016810">
    <property type="term" value="F:hydrolase activity, acting on carbon-nitrogen (but not peptide) bonds"/>
    <property type="evidence" value="ECO:0007669"/>
    <property type="project" value="InterPro"/>
</dbReference>
<gene>
    <name evidence="4" type="ORF">SAMN05661044_00396</name>
</gene>
<name>A0A1H7HIN9_OLID1</name>
<proteinExistence type="predicted"/>
<dbReference type="Gene3D" id="3.20.20.370">
    <property type="entry name" value="Glycoside hydrolase/deacetylase"/>
    <property type="match status" value="1"/>
</dbReference>
<feature type="domain" description="NodB homology" evidence="3">
    <location>
        <begin position="1"/>
        <end position="209"/>
    </location>
</feature>
<dbReference type="SUPFAM" id="SSF88713">
    <property type="entry name" value="Glycoside hydrolase/deacetylase"/>
    <property type="match status" value="1"/>
</dbReference>
<evidence type="ECO:0000313" key="4">
    <source>
        <dbReference type="EMBL" id="SEK50266.1"/>
    </source>
</evidence>
<keyword evidence="2" id="KW-0378">Hydrolase</keyword>
<dbReference type="PANTHER" id="PTHR10587">
    <property type="entry name" value="GLYCOSYL TRANSFERASE-RELATED"/>
    <property type="match status" value="1"/>
</dbReference>